<gene>
    <name evidence="2" type="ORF">GCM10007158_01550</name>
</gene>
<dbReference type="EMBL" id="BMXO01000001">
    <property type="protein sequence ID" value="GGW44683.1"/>
    <property type="molecule type" value="Genomic_DNA"/>
</dbReference>
<organism evidence="2 3">
    <name type="scientific">Halomonas johnsoniae</name>
    <dbReference type="NCBI Taxonomy" id="502832"/>
    <lineage>
        <taxon>Bacteria</taxon>
        <taxon>Pseudomonadati</taxon>
        <taxon>Pseudomonadota</taxon>
        <taxon>Gammaproteobacteria</taxon>
        <taxon>Oceanospirillales</taxon>
        <taxon>Halomonadaceae</taxon>
        <taxon>Halomonas</taxon>
    </lineage>
</organism>
<keyword evidence="3" id="KW-1185">Reference proteome</keyword>
<dbReference type="Proteomes" id="UP000647585">
    <property type="component" value="Unassembled WGS sequence"/>
</dbReference>
<feature type="region of interest" description="Disordered" evidence="1">
    <location>
        <begin position="1"/>
        <end position="62"/>
    </location>
</feature>
<comment type="caution">
    <text evidence="2">The sequence shown here is derived from an EMBL/GenBank/DDBJ whole genome shotgun (WGS) entry which is preliminary data.</text>
</comment>
<evidence type="ECO:0000313" key="3">
    <source>
        <dbReference type="Proteomes" id="UP000647585"/>
    </source>
</evidence>
<reference evidence="3" key="1">
    <citation type="journal article" date="2019" name="Int. J. Syst. Evol. Microbiol.">
        <title>The Global Catalogue of Microorganisms (GCM) 10K type strain sequencing project: providing services to taxonomists for standard genome sequencing and annotation.</title>
        <authorList>
            <consortium name="The Broad Institute Genomics Platform"/>
            <consortium name="The Broad Institute Genome Sequencing Center for Infectious Disease"/>
            <person name="Wu L."/>
            <person name="Ma J."/>
        </authorList>
    </citation>
    <scope>NUCLEOTIDE SEQUENCE [LARGE SCALE GENOMIC DNA]</scope>
    <source>
        <strain evidence="3">KCTC 22157</strain>
    </source>
</reference>
<protein>
    <submittedName>
        <fullName evidence="2">Uncharacterized protein</fullName>
    </submittedName>
</protein>
<evidence type="ECO:0000313" key="2">
    <source>
        <dbReference type="EMBL" id="GGW44683.1"/>
    </source>
</evidence>
<evidence type="ECO:0000256" key="1">
    <source>
        <dbReference type="SAM" id="MobiDB-lite"/>
    </source>
</evidence>
<accession>A0ABQ2WDP3</accession>
<sequence>MHRPKDTSKKQKAIHESNTARRQGCQKRHSVTETNAKTDSPRTKQRCPAQGPGSVGNSREKR</sequence>
<proteinExistence type="predicted"/>
<name>A0ABQ2WDP3_9GAMM</name>
<feature type="compositionally biased region" description="Basic and acidic residues" evidence="1">
    <location>
        <begin position="1"/>
        <end position="19"/>
    </location>
</feature>